<keyword evidence="3" id="KW-1185">Reference proteome</keyword>
<keyword evidence="1" id="KW-1133">Transmembrane helix</keyword>
<feature type="transmembrane region" description="Helical" evidence="1">
    <location>
        <begin position="147"/>
        <end position="165"/>
    </location>
</feature>
<accession>A0A2T0T390</accession>
<feature type="transmembrane region" description="Helical" evidence="1">
    <location>
        <begin position="121"/>
        <end position="142"/>
    </location>
</feature>
<feature type="transmembrane region" description="Helical" evidence="1">
    <location>
        <begin position="204"/>
        <end position="222"/>
    </location>
</feature>
<dbReference type="RefSeq" id="WP_106137750.1">
    <property type="nucleotide sequence ID" value="NZ_PVTE01000007.1"/>
</dbReference>
<name>A0A2T0T390_9BACT</name>
<feature type="transmembrane region" description="Helical" evidence="1">
    <location>
        <begin position="83"/>
        <end position="101"/>
    </location>
</feature>
<dbReference type="PANTHER" id="PTHR31061:SF24">
    <property type="entry name" value="LD22376P"/>
    <property type="match status" value="1"/>
</dbReference>
<dbReference type="PANTHER" id="PTHR31061">
    <property type="entry name" value="LD22376P"/>
    <property type="match status" value="1"/>
</dbReference>
<feature type="transmembrane region" description="Helical" evidence="1">
    <location>
        <begin position="12"/>
        <end position="31"/>
    </location>
</feature>
<feature type="transmembrane region" description="Helical" evidence="1">
    <location>
        <begin position="347"/>
        <end position="369"/>
    </location>
</feature>
<feature type="transmembrane region" description="Helical" evidence="1">
    <location>
        <begin position="234"/>
        <end position="252"/>
    </location>
</feature>
<organism evidence="2 3">
    <name type="scientific">Spirosoma oryzae</name>
    <dbReference type="NCBI Taxonomy" id="1469603"/>
    <lineage>
        <taxon>Bacteria</taxon>
        <taxon>Pseudomonadati</taxon>
        <taxon>Bacteroidota</taxon>
        <taxon>Cytophagia</taxon>
        <taxon>Cytophagales</taxon>
        <taxon>Cytophagaceae</taxon>
        <taxon>Spirosoma</taxon>
    </lineage>
</organism>
<evidence type="ECO:0000256" key="1">
    <source>
        <dbReference type="SAM" id="Phobius"/>
    </source>
</evidence>
<dbReference type="GO" id="GO:0016746">
    <property type="term" value="F:acyltransferase activity"/>
    <property type="evidence" value="ECO:0007669"/>
    <property type="project" value="UniProtKB-KW"/>
</dbReference>
<protein>
    <submittedName>
        <fullName evidence="2">Putative acyltransferase</fullName>
    </submittedName>
</protein>
<feature type="transmembrane region" description="Helical" evidence="1">
    <location>
        <begin position="308"/>
        <end position="327"/>
    </location>
</feature>
<comment type="caution">
    <text evidence="2">The sequence shown here is derived from an EMBL/GenBank/DDBJ whole genome shotgun (WGS) entry which is preliminary data.</text>
</comment>
<proteinExistence type="predicted"/>
<keyword evidence="2" id="KW-0012">Acyltransferase</keyword>
<keyword evidence="1" id="KW-0472">Membrane</keyword>
<feature type="transmembrane region" description="Helical" evidence="1">
    <location>
        <begin position="51"/>
        <end position="71"/>
    </location>
</feature>
<keyword evidence="1" id="KW-0812">Transmembrane</keyword>
<evidence type="ECO:0000313" key="2">
    <source>
        <dbReference type="EMBL" id="PRY40127.1"/>
    </source>
</evidence>
<reference evidence="2 3" key="1">
    <citation type="submission" date="2018-03" db="EMBL/GenBank/DDBJ databases">
        <title>Genomic Encyclopedia of Archaeal and Bacterial Type Strains, Phase II (KMG-II): from individual species to whole genera.</title>
        <authorList>
            <person name="Goeker M."/>
        </authorList>
    </citation>
    <scope>NUCLEOTIDE SEQUENCE [LARGE SCALE GENOMIC DNA]</scope>
    <source>
        <strain evidence="2 3">DSM 28354</strain>
    </source>
</reference>
<sequence>MANTGTRFLSLDVFRGMTVCFMIIVNTPGSGSDSFGPLNHAQWNGFTPTDLVFPSFLFVVGNAMSFAMQKYHALGTGAVLTKVAKRTALIFLLGYLMYWFPFFKLSPTGDILPFPFSDTRVWGVLQRIAVCYGIASLLVYFFSFRTVAALSVLFLVGYWGLLLIFGDTLNPLTPTGNAVLRLDRFMLGEAHLYHSHGLIFDPEGLLSTLPAIVNVVVGYYAGKFVQNKGKGYESIAKLLLTGALFLFVAYAWDLVFPINKKLWTSSFVLLTTGLDLLIMGALIYVIEVREWTWNNWTRFFVIPGKNPLFIYLLSEVLAIILYMLPVGPGISAFDAINTALFQSVAPGPIGSLLFALCFMLLCWAAGWWLDRRHIYIRV</sequence>
<dbReference type="AlphaFoldDB" id="A0A2T0T390"/>
<dbReference type="Proteomes" id="UP000238375">
    <property type="component" value="Unassembled WGS sequence"/>
</dbReference>
<evidence type="ECO:0000313" key="3">
    <source>
        <dbReference type="Proteomes" id="UP000238375"/>
    </source>
</evidence>
<gene>
    <name evidence="2" type="ORF">CLV58_107221</name>
</gene>
<dbReference type="EMBL" id="PVTE01000007">
    <property type="protein sequence ID" value="PRY40127.1"/>
    <property type="molecule type" value="Genomic_DNA"/>
</dbReference>
<feature type="transmembrane region" description="Helical" evidence="1">
    <location>
        <begin position="264"/>
        <end position="287"/>
    </location>
</feature>
<keyword evidence="2" id="KW-0808">Transferase</keyword>
<dbReference type="OrthoDB" id="9788724at2"/>